<organism evidence="2 3">
    <name type="scientific">Coniochaeta hoffmannii</name>
    <dbReference type="NCBI Taxonomy" id="91930"/>
    <lineage>
        <taxon>Eukaryota</taxon>
        <taxon>Fungi</taxon>
        <taxon>Dikarya</taxon>
        <taxon>Ascomycota</taxon>
        <taxon>Pezizomycotina</taxon>
        <taxon>Sordariomycetes</taxon>
        <taxon>Sordariomycetidae</taxon>
        <taxon>Coniochaetales</taxon>
        <taxon>Coniochaetaceae</taxon>
        <taxon>Coniochaeta</taxon>
    </lineage>
</organism>
<proteinExistence type="predicted"/>
<reference evidence="2" key="1">
    <citation type="submission" date="2022-07" db="EMBL/GenBank/DDBJ databases">
        <title>Fungi with potential for degradation of polypropylene.</title>
        <authorList>
            <person name="Gostincar C."/>
        </authorList>
    </citation>
    <scope>NUCLEOTIDE SEQUENCE</scope>
    <source>
        <strain evidence="2">EXF-13287</strain>
    </source>
</reference>
<accession>A0AA38RG61</accession>
<keyword evidence="1" id="KW-0732">Signal</keyword>
<gene>
    <name evidence="2" type="ORF">NKR19_g8213</name>
</gene>
<feature type="chain" id="PRO_5041435966" description="Secreted protein" evidence="1">
    <location>
        <begin position="20"/>
        <end position="178"/>
    </location>
</feature>
<dbReference type="AlphaFoldDB" id="A0AA38RG61"/>
<comment type="caution">
    <text evidence="2">The sequence shown here is derived from an EMBL/GenBank/DDBJ whole genome shotgun (WGS) entry which is preliminary data.</text>
</comment>
<protein>
    <recommendedName>
        <fullName evidence="4">Secreted protein</fullName>
    </recommendedName>
</protein>
<dbReference type="EMBL" id="JANBVN010000160">
    <property type="protein sequence ID" value="KAJ9137380.1"/>
    <property type="molecule type" value="Genomic_DNA"/>
</dbReference>
<sequence>MRCAAIVAILACFNFQIHGWKIPDGTSDGVYAVDPLPDGTEVHSRVGEIPSVPNHRQRARRQMLTPRNIAATVEEASSKLVPDTAWTLDCWRDEEKQDLNHTDCDAANDALDAQCRDGAPLANGRSFYSISGCVVDYFCNFHSWFTIDDAICTKDDRKQTSGLITGHCGWNFCGMCPI</sequence>
<evidence type="ECO:0008006" key="4">
    <source>
        <dbReference type="Google" id="ProtNLM"/>
    </source>
</evidence>
<dbReference type="Proteomes" id="UP001174691">
    <property type="component" value="Unassembled WGS sequence"/>
</dbReference>
<name>A0AA38RG61_9PEZI</name>
<evidence type="ECO:0000313" key="3">
    <source>
        <dbReference type="Proteomes" id="UP001174691"/>
    </source>
</evidence>
<evidence type="ECO:0000313" key="2">
    <source>
        <dbReference type="EMBL" id="KAJ9137380.1"/>
    </source>
</evidence>
<feature type="signal peptide" evidence="1">
    <location>
        <begin position="1"/>
        <end position="19"/>
    </location>
</feature>
<keyword evidence="3" id="KW-1185">Reference proteome</keyword>
<evidence type="ECO:0000256" key="1">
    <source>
        <dbReference type="SAM" id="SignalP"/>
    </source>
</evidence>